<proteinExistence type="predicted"/>
<evidence type="ECO:0000313" key="3">
    <source>
        <dbReference type="Proteomes" id="UP001642720"/>
    </source>
</evidence>
<sequence length="283" mass="30120">MTARPVEDDDDRCRPMLSPMSEPLSRYLHAVELDKVPFSRHRPLMASGPVPGPVNKADMVHIGYQIASLEILTLPRLTRHLAADAEAPGSPMTCSSPGAPQSTNGRDLTSNDNKRRWNASANATTAISAGASDGGNCILLQYLCAGRDVGITASTRRLLQYFLQRAKLAGTCPECPSPKVHSGSEPLFAVGDERNWPRCTTPEVGLMPSVFSAAAAAEKPSGGLLLMELDGCQMPAEKPLARVSSPLFTDAQAASASASACMQLFRLSGWSVASVCEYCTDEV</sequence>
<comment type="caution">
    <text evidence="2">The sequence shown here is derived from an EMBL/GenBank/DDBJ whole genome shotgun (WGS) entry which is preliminary data.</text>
</comment>
<evidence type="ECO:0000313" key="2">
    <source>
        <dbReference type="EMBL" id="TFB07248.1"/>
    </source>
</evidence>
<name>A0ABY2HG56_9HYPO</name>
<gene>
    <name evidence="2" type="ORF">CCMA1212_000115</name>
</gene>
<dbReference type="GeneID" id="300572050"/>
<dbReference type="RefSeq" id="XP_073563449.1">
    <property type="nucleotide sequence ID" value="XM_073697600.1"/>
</dbReference>
<organism evidence="2 3">
    <name type="scientific">Trichoderma ghanense</name>
    <dbReference type="NCBI Taxonomy" id="65468"/>
    <lineage>
        <taxon>Eukaryota</taxon>
        <taxon>Fungi</taxon>
        <taxon>Dikarya</taxon>
        <taxon>Ascomycota</taxon>
        <taxon>Pezizomycotina</taxon>
        <taxon>Sordariomycetes</taxon>
        <taxon>Hypocreomycetidae</taxon>
        <taxon>Hypocreales</taxon>
        <taxon>Hypocreaceae</taxon>
        <taxon>Trichoderma</taxon>
    </lineage>
</organism>
<feature type="region of interest" description="Disordered" evidence="1">
    <location>
        <begin position="86"/>
        <end position="113"/>
    </location>
</feature>
<dbReference type="EMBL" id="PPTA01000001">
    <property type="protein sequence ID" value="TFB07248.1"/>
    <property type="molecule type" value="Genomic_DNA"/>
</dbReference>
<evidence type="ECO:0000256" key="1">
    <source>
        <dbReference type="SAM" id="MobiDB-lite"/>
    </source>
</evidence>
<keyword evidence="3" id="KW-1185">Reference proteome</keyword>
<protein>
    <submittedName>
        <fullName evidence="2">Uncharacterized protein</fullName>
    </submittedName>
</protein>
<accession>A0ABY2HG56</accession>
<reference evidence="2 3" key="1">
    <citation type="submission" date="2018-01" db="EMBL/GenBank/DDBJ databases">
        <title>Genome characterization of the sugarcane-associated fungus Trichoderma ghanense CCMA-1212 and their application in lignocelulose bioconversion.</title>
        <authorList>
            <person name="Steindorff A.S."/>
            <person name="Mendes T.D."/>
            <person name="Vilela E.S.D."/>
            <person name="Rodrigues D.S."/>
            <person name="Formighieri E.F."/>
            <person name="Melo I.S."/>
            <person name="Favaro L.C.L."/>
        </authorList>
    </citation>
    <scope>NUCLEOTIDE SEQUENCE [LARGE SCALE GENOMIC DNA]</scope>
    <source>
        <strain evidence="2 3">CCMA-1212</strain>
    </source>
</reference>
<feature type="compositionally biased region" description="Polar residues" evidence="1">
    <location>
        <begin position="92"/>
        <end position="111"/>
    </location>
</feature>
<dbReference type="Proteomes" id="UP001642720">
    <property type="component" value="Unassembled WGS sequence"/>
</dbReference>